<evidence type="ECO:0000256" key="22">
    <source>
        <dbReference type="RuleBase" id="RU367041"/>
    </source>
</evidence>
<dbReference type="InterPro" id="IPR014808">
    <property type="entry name" value="DNA_replication_fac_Dna2_N"/>
</dbReference>
<evidence type="ECO:0000256" key="21">
    <source>
        <dbReference type="ARBA" id="ARBA00048432"/>
    </source>
</evidence>
<keyword evidence="7 22" id="KW-0479">Metal-binding</keyword>
<dbReference type="InterPro" id="IPR026851">
    <property type="entry name" value="Dna2/JHS1_DEXXQ-box"/>
</dbReference>
<evidence type="ECO:0000256" key="16">
    <source>
        <dbReference type="ARBA" id="ARBA00023125"/>
    </source>
</evidence>
<feature type="compositionally biased region" description="Basic and acidic residues" evidence="23">
    <location>
        <begin position="128"/>
        <end position="137"/>
    </location>
</feature>
<dbReference type="InterPro" id="IPR041679">
    <property type="entry name" value="DNA2/NAM7-like_C"/>
</dbReference>
<feature type="compositionally biased region" description="Polar residues" evidence="23">
    <location>
        <begin position="270"/>
        <end position="281"/>
    </location>
</feature>
<feature type="region of interest" description="Disordered" evidence="23">
    <location>
        <begin position="109"/>
        <end position="161"/>
    </location>
</feature>
<feature type="region of interest" description="Disordered" evidence="23">
    <location>
        <begin position="233"/>
        <end position="282"/>
    </location>
</feature>
<dbReference type="RefSeq" id="XP_014676402.1">
    <property type="nucleotide sequence ID" value="XM_014820916.1"/>
</dbReference>
<dbReference type="PANTHER" id="PTHR10887">
    <property type="entry name" value="DNA2/NAM7 HELICASE FAMILY"/>
    <property type="match status" value="1"/>
</dbReference>
<evidence type="ECO:0000256" key="14">
    <source>
        <dbReference type="ARBA" id="ARBA00023004"/>
    </source>
</evidence>
<keyword evidence="19 22" id="KW-0539">Nucleus</keyword>
<evidence type="ECO:0000256" key="17">
    <source>
        <dbReference type="ARBA" id="ARBA00023128"/>
    </source>
</evidence>
<keyword evidence="10 22" id="KW-0227">DNA damage</keyword>
<evidence type="ECO:0000256" key="9">
    <source>
        <dbReference type="ARBA" id="ARBA00022759"/>
    </source>
</evidence>
<keyword evidence="8 22" id="KW-0547">Nucleotide-binding</keyword>
<dbReference type="Proteomes" id="UP000695022">
    <property type="component" value="Unplaced"/>
</dbReference>
<keyword evidence="11 22" id="KW-0378">Hydrolase</keyword>
<dbReference type="Gene3D" id="2.40.30.270">
    <property type="match status" value="1"/>
</dbReference>
<name>A0ABM1EW31_PRICU</name>
<evidence type="ECO:0000256" key="6">
    <source>
        <dbReference type="ARBA" id="ARBA00022722"/>
    </source>
</evidence>
<dbReference type="GeneID" id="106816336"/>
<protein>
    <recommendedName>
        <fullName evidence="22">DNA replication ATP-dependent helicase/nuclease</fullName>
        <ecNumber evidence="22">3.1.-.-</ecNumber>
        <ecNumber evidence="22">3.6.4.12</ecNumber>
    </recommendedName>
</protein>
<dbReference type="InterPro" id="IPR045055">
    <property type="entry name" value="DNA2/NAM7-like"/>
</dbReference>
<dbReference type="EC" id="3.6.4.12" evidence="22"/>
<dbReference type="InterPro" id="IPR048459">
    <property type="entry name" value="DNA2_Rift"/>
</dbReference>
<dbReference type="InterPro" id="IPR014001">
    <property type="entry name" value="Helicase_ATP-bd"/>
</dbReference>
<keyword evidence="5 22" id="KW-0235">DNA replication</keyword>
<evidence type="ECO:0000256" key="3">
    <source>
        <dbReference type="ARBA" id="ARBA00007913"/>
    </source>
</evidence>
<keyword evidence="25" id="KW-1185">Reference proteome</keyword>
<dbReference type="Pfam" id="PF08696">
    <property type="entry name" value="Dna2"/>
    <property type="match status" value="1"/>
</dbReference>
<feature type="region of interest" description="Disordered" evidence="23">
    <location>
        <begin position="394"/>
        <end position="414"/>
    </location>
</feature>
<dbReference type="Pfam" id="PF21123">
    <property type="entry name" value="Dna2_Rift"/>
    <property type="match status" value="1"/>
</dbReference>
<evidence type="ECO:0000259" key="24">
    <source>
        <dbReference type="SMART" id="SM00487"/>
    </source>
</evidence>
<evidence type="ECO:0000256" key="20">
    <source>
        <dbReference type="ARBA" id="ARBA00023268"/>
    </source>
</evidence>
<dbReference type="InterPro" id="IPR041677">
    <property type="entry name" value="DNA2/NAM7_AAA_11"/>
</dbReference>
<keyword evidence="15 22" id="KW-0411">Iron-sulfur</keyword>
<evidence type="ECO:0000256" key="11">
    <source>
        <dbReference type="ARBA" id="ARBA00022801"/>
    </source>
</evidence>
<evidence type="ECO:0000256" key="15">
    <source>
        <dbReference type="ARBA" id="ARBA00023014"/>
    </source>
</evidence>
<dbReference type="InterPro" id="IPR027417">
    <property type="entry name" value="P-loop_NTPase"/>
</dbReference>
<dbReference type="InterPro" id="IPR047187">
    <property type="entry name" value="SF1_C_Upf1"/>
</dbReference>
<keyword evidence="22" id="KW-0158">Chromosome</keyword>
<sequence>MGRTKNKPTPKKGDKNQMKISSFFQCDAKNKKTLFTCIEPVSESAKGGPMSPNSDLKSRRTTSGRKSSVDHGSGVIVLEDDDNNDFSHSSKITSQLNVTKRSSLCTVTDTGENSRLRARVDPNTPVKSHSEKGDLLAETKSSAFNESSSEQKENHGAQPHKLQNACNAKISKTCVRDTQCDTNLPVNRFTDPSEDFLIPDTPQQMMRPTASRYICPKPSVTLRSKLQPKLLPTLEPPAKVSQSVEDGRTRQKETSGKLHVLSRKAGKADTASTRLSSVSNRAQERGISIKSISQGKTTKRCSTKGLSPNSKRIAASPMRHVHPDSPDSPIHLSKGVLSTKTALTFGSCELAPTTKTEHVSGRKSLEYVECDGASMNNKVASPKNTTIENKNVHVHDSSNVSDHEDLKDPEKDNEGMLSKSMYIENVSCDPEVINCTAQNSSFLSIDGEHIRGEQLRTDPGCGPDVKVAIANEHNSSQGATVTEIRDRDQVNVTSTHPKSLGVATKEVNAVPAEAEDFYIEDPPTQVCNQMLQVQPADSKMSENDGHCQYIDDFAAMEEALNDNFSCLSPFKESVTAGSRADEPAMTFETYDPTRMPVPAAKYGRHTVSDVQPCPEQGFTELTLTRDDRKLERPEKCILQGVWQQTPVSLGDVVHVLAKRDGSGFYVVNNTDGLIVVNPDTLLSGTTVVSAVYCRRRCVLGQRFRDLDAGNIYMLHGSVIHAFFQEAVLKRMFDRSDLGKIAEKVIGEEQFLHDMYGLNVDEREVMSEIDKYISQVQNWAANHMSGIFGSSAQQDERHKKNGDDIKVCAVKDIEENIWSPKYGVKGKIDLTVEVKIHARSKSSRPYKKVVPLELKTGKASFSAEHKGQVTLYSMMMSDRRDNPEEGLLLYLKEGAMVSVPAHPASVRGLVQLRNELAAHLSRFVSRCDDRAPRPMSLPPPIDNVRSCSRCPQLLNCTLYQRSIEISTPPAGHAMESLLRDTLSHLSQCHMDYYSHWVTMLLLEMETEAQRRNLVDIWCMTGWEREQKGQAFAGLVLLDGNYDQDSELGSRQFAHTFKRHKNCTQHQLTMSGLHAGDSVVVSLDLPQEVAISSGIIREVCHSSLQLVLDRDLRLDREWRGHVYRVDLCDSFSTMISSFTNLSRLMLDTPHSTRLREVVADLRSPRERSTLGKDVVKRCKHVLKPLNKLQQRAVFKVLMADEYLLIKGFPGAGKTSTIVALIEALVLLGNSVLVTSYTHSAVDNLLLKLKQKGVDFLRLGRRSRIHADILPHSAEVLTCGLSVQQLTDFYASKMVVATTCLGVGHVLFTRRRFDYCIVDEATQVMQPACLGPLFCADRFVLVGDPRQLPPVIRSKEAKSMGMDESLFVRLDKPSCTVELSLQYRMNSEITRIANAITYKGALSCSSNAVASACLTLSVPKLTTNVPWLAEILDCHLEKSAQFLDTDQVPALQSYDSKKMVKNETEGKLATIISATLIKAGVKPCDIGIIAPYRNQVTLIKSMLSLRDDTLVEVNTVDQYQGRDKSVVIVSFVRTDATEGSVSSILRDTRRLNVAITRAKHKLILLGSLSTMRRYEPLANLIHSLRDDQVVALPTEAHVNHDTCQ</sequence>
<feature type="region of interest" description="Disordered" evidence="23">
    <location>
        <begin position="1"/>
        <end position="20"/>
    </location>
</feature>
<evidence type="ECO:0000256" key="13">
    <source>
        <dbReference type="ARBA" id="ARBA00022840"/>
    </source>
</evidence>
<keyword evidence="13 22" id="KW-0067">ATP-binding</keyword>
<evidence type="ECO:0000256" key="5">
    <source>
        <dbReference type="ARBA" id="ARBA00022705"/>
    </source>
</evidence>
<feature type="compositionally biased region" description="Basic and acidic residues" evidence="23">
    <location>
        <begin position="245"/>
        <end position="256"/>
    </location>
</feature>
<keyword evidence="9" id="KW-0255">Endonuclease</keyword>
<keyword evidence="20 22" id="KW-0511">Multifunctional enzyme</keyword>
<gene>
    <name evidence="26" type="primary">LOC106816336</name>
</gene>
<feature type="domain" description="Helicase ATP-binding" evidence="24">
    <location>
        <begin position="1179"/>
        <end position="1380"/>
    </location>
</feature>
<dbReference type="SUPFAM" id="SSF52540">
    <property type="entry name" value="P-loop containing nucleoside triphosphate hydrolases"/>
    <property type="match status" value="1"/>
</dbReference>
<keyword evidence="17" id="KW-0496">Mitochondrion</keyword>
<evidence type="ECO:0000256" key="2">
    <source>
        <dbReference type="ARBA" id="ARBA00004173"/>
    </source>
</evidence>
<keyword evidence="16 22" id="KW-0238">DNA-binding</keyword>
<evidence type="ECO:0000256" key="7">
    <source>
        <dbReference type="ARBA" id="ARBA00022723"/>
    </source>
</evidence>
<keyword evidence="4 22" id="KW-0004">4Fe-4S</keyword>
<comment type="subcellular location">
    <subcellularLocation>
        <location evidence="2">Mitochondrion</location>
    </subcellularLocation>
    <subcellularLocation>
        <location evidence="22">Nucleus</location>
    </subcellularLocation>
    <subcellularLocation>
        <location evidence="22">Chromosome</location>
    </subcellularLocation>
</comment>
<dbReference type="Gene3D" id="3.90.320.10">
    <property type="match status" value="1"/>
</dbReference>
<evidence type="ECO:0000256" key="4">
    <source>
        <dbReference type="ARBA" id="ARBA00022485"/>
    </source>
</evidence>
<dbReference type="Gene3D" id="3.40.50.300">
    <property type="entry name" value="P-loop containing nucleotide triphosphate hydrolases"/>
    <property type="match status" value="3"/>
</dbReference>
<dbReference type="PANTHER" id="PTHR10887:SF433">
    <property type="entry name" value="DNA REPLICATION ATP-DEPENDENT HELICASE_NUCLEASE DNA2"/>
    <property type="match status" value="1"/>
</dbReference>
<comment type="cofactor">
    <cofactor evidence="1">
        <name>[4Fe-4S] cluster</name>
        <dbReference type="ChEBI" id="CHEBI:49883"/>
    </cofactor>
</comment>
<evidence type="ECO:0000256" key="23">
    <source>
        <dbReference type="SAM" id="MobiDB-lite"/>
    </source>
</evidence>
<keyword evidence="12 22" id="KW-0347">Helicase</keyword>
<keyword evidence="6 22" id="KW-0540">Nuclease</keyword>
<keyword evidence="18 22" id="KW-0234">DNA repair</keyword>
<feature type="compositionally biased region" description="Basic residues" evidence="23">
    <location>
        <begin position="1"/>
        <end position="10"/>
    </location>
</feature>
<evidence type="ECO:0000256" key="1">
    <source>
        <dbReference type="ARBA" id="ARBA00001966"/>
    </source>
</evidence>
<dbReference type="SMART" id="SM00487">
    <property type="entry name" value="DEXDc"/>
    <property type="match status" value="1"/>
</dbReference>
<comment type="function">
    <text evidence="22">Key enzyme involved in DNA replication and DNA repair. Involved in Okazaki fragments processing by cleaving long flaps that escape FEN1: flaps that are longer than 27 nucleotides are coated by replication protein A complex (RPA), leading to recruit DNA2 which cleaves the flap until it is too short to bind RPA and becomes a substrate for FEN1. Also involved in 5'-end resection of DNA during double-strand break (DSB) repair by mediating the cleavage of 5'-ssDNA.</text>
</comment>
<comment type="similarity">
    <text evidence="3 22">Belongs to the DNA2/NAM7 helicase family.</text>
</comment>
<reference evidence="26" key="1">
    <citation type="submission" date="2025-08" db="UniProtKB">
        <authorList>
            <consortium name="RefSeq"/>
        </authorList>
    </citation>
    <scope>IDENTIFICATION</scope>
</reference>
<evidence type="ECO:0000256" key="19">
    <source>
        <dbReference type="ARBA" id="ARBA00023242"/>
    </source>
</evidence>
<evidence type="ECO:0000313" key="25">
    <source>
        <dbReference type="Proteomes" id="UP000695022"/>
    </source>
</evidence>
<evidence type="ECO:0000256" key="18">
    <source>
        <dbReference type="ARBA" id="ARBA00023204"/>
    </source>
</evidence>
<evidence type="ECO:0000313" key="26">
    <source>
        <dbReference type="RefSeq" id="XP_014676402.1"/>
    </source>
</evidence>
<dbReference type="CDD" id="cd22318">
    <property type="entry name" value="DNA2_N-like"/>
    <property type="match status" value="1"/>
</dbReference>
<evidence type="ECO:0000256" key="8">
    <source>
        <dbReference type="ARBA" id="ARBA00022741"/>
    </source>
</evidence>
<dbReference type="CDD" id="cd18041">
    <property type="entry name" value="DEXXQc_DNA2"/>
    <property type="match status" value="1"/>
</dbReference>
<evidence type="ECO:0000256" key="12">
    <source>
        <dbReference type="ARBA" id="ARBA00022806"/>
    </source>
</evidence>
<dbReference type="InterPro" id="IPR011604">
    <property type="entry name" value="PDDEXK-like_dom_sf"/>
</dbReference>
<dbReference type="Pfam" id="PF13086">
    <property type="entry name" value="AAA_11"/>
    <property type="match status" value="2"/>
</dbReference>
<keyword evidence="14 22" id="KW-0408">Iron</keyword>
<organism evidence="25 26">
    <name type="scientific">Priapulus caudatus</name>
    <name type="common">Priapulid worm</name>
    <dbReference type="NCBI Taxonomy" id="37621"/>
    <lineage>
        <taxon>Eukaryota</taxon>
        <taxon>Metazoa</taxon>
        <taxon>Ecdysozoa</taxon>
        <taxon>Scalidophora</taxon>
        <taxon>Priapulida</taxon>
        <taxon>Priapulimorpha</taxon>
        <taxon>Priapulimorphida</taxon>
        <taxon>Priapulidae</taxon>
        <taxon>Priapulus</taxon>
    </lineage>
</organism>
<dbReference type="Pfam" id="PF13087">
    <property type="entry name" value="AAA_12"/>
    <property type="match status" value="1"/>
</dbReference>
<proteinExistence type="inferred from homology"/>
<dbReference type="EC" id="3.1.-.-" evidence="22"/>
<comment type="catalytic activity">
    <reaction evidence="21">
        <text>ATP + H2O = ADP + phosphate + H(+)</text>
        <dbReference type="Rhea" id="RHEA:13065"/>
        <dbReference type="ChEBI" id="CHEBI:15377"/>
        <dbReference type="ChEBI" id="CHEBI:15378"/>
        <dbReference type="ChEBI" id="CHEBI:30616"/>
        <dbReference type="ChEBI" id="CHEBI:43474"/>
        <dbReference type="ChEBI" id="CHEBI:456216"/>
        <dbReference type="EC" id="3.6.4.12"/>
    </reaction>
    <physiologicalReaction direction="left-to-right" evidence="21">
        <dbReference type="Rhea" id="RHEA:13066"/>
    </physiologicalReaction>
</comment>
<accession>A0ABM1EW31</accession>
<feature type="compositionally biased region" description="Polar residues" evidence="23">
    <location>
        <begin position="139"/>
        <end position="148"/>
    </location>
</feature>
<evidence type="ECO:0000256" key="10">
    <source>
        <dbReference type="ARBA" id="ARBA00022763"/>
    </source>
</evidence>
<feature type="region of interest" description="Disordered" evidence="23">
    <location>
        <begin position="41"/>
        <end position="85"/>
    </location>
</feature>
<dbReference type="CDD" id="cd18808">
    <property type="entry name" value="SF1_C_Upf1"/>
    <property type="match status" value="1"/>
</dbReference>